<feature type="region of interest" description="Disordered" evidence="1">
    <location>
        <begin position="1"/>
        <end position="31"/>
    </location>
</feature>
<dbReference type="EMBL" id="CP003051">
    <property type="protein sequence ID" value="AGA90446.1"/>
    <property type="molecule type" value="Genomic_DNA"/>
</dbReference>
<evidence type="ECO:0000313" key="3">
    <source>
        <dbReference type="Proteomes" id="UP000010816"/>
    </source>
</evidence>
<evidence type="ECO:0000256" key="1">
    <source>
        <dbReference type="SAM" id="MobiDB-lite"/>
    </source>
</evidence>
<dbReference type="KEGG" id="tmb:Thimo_1669"/>
<reference evidence="2 3" key="1">
    <citation type="submission" date="2011-09" db="EMBL/GenBank/DDBJ databases">
        <title>Complete sequence of chromosome of Thioflavicoccus mobilis 8321.</title>
        <authorList>
            <consortium name="US DOE Joint Genome Institute"/>
            <person name="Lucas S."/>
            <person name="Han J."/>
            <person name="Lapidus A."/>
            <person name="Cheng J.-F."/>
            <person name="Goodwin L."/>
            <person name="Pitluck S."/>
            <person name="Peters L."/>
            <person name="Ovchinnikova G."/>
            <person name="Lu M."/>
            <person name="Detter J.C."/>
            <person name="Han C."/>
            <person name="Tapia R."/>
            <person name="Land M."/>
            <person name="Hauser L."/>
            <person name="Kyrpides N."/>
            <person name="Ivanova N."/>
            <person name="Pagani I."/>
            <person name="Vogl K."/>
            <person name="Liu Z."/>
            <person name="Imhoff J."/>
            <person name="Thiel V."/>
            <person name="Frigaard N.-U."/>
            <person name="Bryant D."/>
            <person name="Woyke T."/>
        </authorList>
    </citation>
    <scope>NUCLEOTIDE SEQUENCE [LARGE SCALE GENOMIC DNA]</scope>
    <source>
        <strain evidence="2 3">8321</strain>
    </source>
</reference>
<dbReference type="AlphaFoldDB" id="L0GWU7"/>
<dbReference type="Proteomes" id="UP000010816">
    <property type="component" value="Chromosome"/>
</dbReference>
<protein>
    <submittedName>
        <fullName evidence="2">Uncharacterized protein</fullName>
    </submittedName>
</protein>
<proteinExistence type="predicted"/>
<name>L0GWU7_9GAMM</name>
<sequence>MLTEGGGPINEVWLNPPRDQASEGTAKKKVA</sequence>
<organism evidence="2 3">
    <name type="scientific">Thioflavicoccus mobilis 8321</name>
    <dbReference type="NCBI Taxonomy" id="765912"/>
    <lineage>
        <taxon>Bacteria</taxon>
        <taxon>Pseudomonadati</taxon>
        <taxon>Pseudomonadota</taxon>
        <taxon>Gammaproteobacteria</taxon>
        <taxon>Chromatiales</taxon>
        <taxon>Chromatiaceae</taxon>
        <taxon>Thioflavicoccus</taxon>
    </lineage>
</organism>
<dbReference type="HOGENOM" id="CLU_3398981_0_0_6"/>
<accession>L0GWU7</accession>
<gene>
    <name evidence="2" type="ORF">Thimo_1669</name>
</gene>
<keyword evidence="3" id="KW-1185">Reference proteome</keyword>
<evidence type="ECO:0000313" key="2">
    <source>
        <dbReference type="EMBL" id="AGA90446.1"/>
    </source>
</evidence>